<dbReference type="GO" id="GO:0000922">
    <property type="term" value="C:spindle pole"/>
    <property type="evidence" value="ECO:0007669"/>
    <property type="project" value="TreeGrafter"/>
</dbReference>
<accession>A0A8T2RYJ7</accession>
<organism evidence="9 10">
    <name type="scientific">Ceratopteris richardii</name>
    <name type="common">Triangle waterfern</name>
    <dbReference type="NCBI Taxonomy" id="49495"/>
    <lineage>
        <taxon>Eukaryota</taxon>
        <taxon>Viridiplantae</taxon>
        <taxon>Streptophyta</taxon>
        <taxon>Embryophyta</taxon>
        <taxon>Tracheophyta</taxon>
        <taxon>Polypodiopsida</taxon>
        <taxon>Polypodiidae</taxon>
        <taxon>Polypodiales</taxon>
        <taxon>Pteridineae</taxon>
        <taxon>Pteridaceae</taxon>
        <taxon>Parkerioideae</taxon>
        <taxon>Ceratopteris</taxon>
    </lineage>
</organism>
<dbReference type="GO" id="GO:0005737">
    <property type="term" value="C:cytoplasm"/>
    <property type="evidence" value="ECO:0007669"/>
    <property type="project" value="UniProtKB-SubCell"/>
</dbReference>
<dbReference type="Pfam" id="PF00612">
    <property type="entry name" value="IQ"/>
    <property type="match status" value="16"/>
</dbReference>
<dbReference type="PROSITE" id="PS50021">
    <property type="entry name" value="CH"/>
    <property type="match status" value="2"/>
</dbReference>
<feature type="domain" description="Calponin-homology (CH)" evidence="8">
    <location>
        <begin position="460"/>
        <end position="596"/>
    </location>
</feature>
<evidence type="ECO:0000256" key="2">
    <source>
        <dbReference type="ARBA" id="ARBA00022490"/>
    </source>
</evidence>
<dbReference type="InterPro" id="IPR001715">
    <property type="entry name" value="CH_dom"/>
</dbReference>
<protein>
    <recommendedName>
        <fullName evidence="8">Calponin-homology (CH) domain-containing protein</fullName>
    </recommendedName>
</protein>
<dbReference type="InterPro" id="IPR027417">
    <property type="entry name" value="P-loop_NTPase"/>
</dbReference>
<dbReference type="PROSITE" id="PS50096">
    <property type="entry name" value="IQ"/>
    <property type="match status" value="15"/>
</dbReference>
<evidence type="ECO:0000256" key="4">
    <source>
        <dbReference type="ARBA" id="ARBA00022737"/>
    </source>
</evidence>
<comment type="subcellular location">
    <subcellularLocation>
        <location evidence="1">Cytoplasm</location>
    </subcellularLocation>
</comment>
<dbReference type="PANTHER" id="PTHR22706">
    <property type="entry name" value="ASSEMBLY FACTOR FOR SPINDLE MICROTUBULES"/>
    <property type="match status" value="1"/>
</dbReference>
<dbReference type="CDD" id="cd21223">
    <property type="entry name" value="CH_ASPM_rpt1"/>
    <property type="match status" value="1"/>
</dbReference>
<dbReference type="GO" id="GO:0005516">
    <property type="term" value="F:calmodulin binding"/>
    <property type="evidence" value="ECO:0007669"/>
    <property type="project" value="UniProtKB-KW"/>
</dbReference>
<keyword evidence="3" id="KW-0150">Chloroplast</keyword>
<dbReference type="InterPro" id="IPR036872">
    <property type="entry name" value="CH_dom_sf"/>
</dbReference>
<feature type="compositionally biased region" description="Polar residues" evidence="7">
    <location>
        <begin position="89"/>
        <end position="98"/>
    </location>
</feature>
<dbReference type="PROSITE" id="PS50176">
    <property type="entry name" value="ARM_REPEAT"/>
    <property type="match status" value="1"/>
</dbReference>
<dbReference type="SUPFAM" id="SSF48371">
    <property type="entry name" value="ARM repeat"/>
    <property type="match status" value="1"/>
</dbReference>
<keyword evidence="3" id="KW-0934">Plastid</keyword>
<evidence type="ECO:0000313" key="10">
    <source>
        <dbReference type="Proteomes" id="UP000825935"/>
    </source>
</evidence>
<dbReference type="SUPFAM" id="SSF47576">
    <property type="entry name" value="Calponin-homology domain, CH-domain"/>
    <property type="match status" value="1"/>
</dbReference>
<dbReference type="Pfam" id="PF00307">
    <property type="entry name" value="CH"/>
    <property type="match status" value="1"/>
</dbReference>
<dbReference type="InterPro" id="IPR051185">
    <property type="entry name" value="ASPM"/>
</dbReference>
<dbReference type="InterPro" id="IPR000048">
    <property type="entry name" value="IQ_motif_EF-hand-BS"/>
</dbReference>
<dbReference type="OrthoDB" id="2148418at2759"/>
<proteinExistence type="predicted"/>
<feature type="compositionally biased region" description="Polar residues" evidence="7">
    <location>
        <begin position="26"/>
        <end position="35"/>
    </location>
</feature>
<keyword evidence="2" id="KW-0963">Cytoplasm</keyword>
<dbReference type="Gene3D" id="1.10.418.10">
    <property type="entry name" value="Calponin-like domain"/>
    <property type="match status" value="2"/>
</dbReference>
<dbReference type="PANTHER" id="PTHR22706:SF1">
    <property type="entry name" value="ASSEMBLY FACTOR FOR SPINDLE MICROTUBULES"/>
    <property type="match status" value="1"/>
</dbReference>
<feature type="repeat" description="ARM" evidence="6">
    <location>
        <begin position="1638"/>
        <end position="1685"/>
    </location>
</feature>
<dbReference type="GO" id="GO:0007051">
    <property type="term" value="P:spindle organization"/>
    <property type="evidence" value="ECO:0007669"/>
    <property type="project" value="TreeGrafter"/>
</dbReference>
<feature type="region of interest" description="Disordered" evidence="7">
    <location>
        <begin position="20"/>
        <end position="98"/>
    </location>
</feature>
<evidence type="ECO:0000259" key="8">
    <source>
        <dbReference type="PROSITE" id="PS50021"/>
    </source>
</evidence>
<dbReference type="InterPro" id="IPR016024">
    <property type="entry name" value="ARM-type_fold"/>
</dbReference>
<reference evidence="9 10" key="1">
    <citation type="submission" date="2021-08" db="EMBL/GenBank/DDBJ databases">
        <title>WGS assembly of Ceratopteris richardii.</title>
        <authorList>
            <person name="Marchant D.B."/>
            <person name="Chen G."/>
            <person name="Jenkins J."/>
            <person name="Shu S."/>
            <person name="Leebens-Mack J."/>
            <person name="Grimwood J."/>
            <person name="Schmutz J."/>
            <person name="Soltis P."/>
            <person name="Soltis D."/>
            <person name="Chen Z.-H."/>
        </authorList>
    </citation>
    <scope>NUCLEOTIDE SEQUENCE [LARGE SCALE GENOMIC DNA]</scope>
    <source>
        <strain evidence="9">Whitten #5841</strain>
        <tissue evidence="9">Leaf</tissue>
    </source>
</reference>
<evidence type="ECO:0000256" key="6">
    <source>
        <dbReference type="PROSITE-ProRule" id="PRU00259"/>
    </source>
</evidence>
<dbReference type="Proteomes" id="UP000825935">
    <property type="component" value="Chromosome 23"/>
</dbReference>
<evidence type="ECO:0000313" key="9">
    <source>
        <dbReference type="EMBL" id="KAH7301392.1"/>
    </source>
</evidence>
<dbReference type="Gene3D" id="1.20.5.190">
    <property type="match status" value="13"/>
</dbReference>
<dbReference type="GO" id="GO:0051295">
    <property type="term" value="P:establishment of meiotic spindle localization"/>
    <property type="evidence" value="ECO:0007669"/>
    <property type="project" value="TreeGrafter"/>
</dbReference>
<keyword evidence="5" id="KW-0112">Calmodulin-binding</keyword>
<sequence length="1751" mass="203462">MEELKPKSNRRCQADLIFTPSIGRAASNQNYTSPTRPAKKIRNCLQPHPSPPIQQRREDESPWQSRRVSAPATEPAKFEKSRHRLLSGQFRSPSKCTTPSKFHRSLNFGAEGLAPRTPSTPSTKCRLPPSANKIRQRAAMRLKALEDERMDMYRHEEDRNTALMESLERAHCAWLNDVLLKPMTENRKAKDSESETSSITSSESRWSSFSDFSHVSSDSNHSMGDKALSHTSSGSLAGRKTSCADKKSFQLGKQAKEGLPVDASLQAICSISVLRSRLDPFMDVKSREEIISTMTKVAKHIDDGRLRMKDGCTILTDVALRENFLQTMLNYNIPWLKIGLYVVLGHNVLVVQEIPECIPEDPDQWDADRETQRAILRLLVEKQFLSHTGLAKYHATNKKIEGLYRQGYHEALARVILKRILLLVLTLDKAKRQSSLPLMCGIDGIDGGSPILFLRNGKIKSSRDALQEFLLGSMHGEGDVIGHLGVLGYHVMHVQVGLLDYSFEVTNLVEDMRDGVRLCRLIQVLLADTSILMKMKIPSDRVRRHSHNCNIALEYLARAGISAVDASGYPISADDLVEGDKERVIGLLCHIVLKLQIPKLINRQRLCQEITRLFSCNMNRSARLADSSLVDLLLLWTQAVCMKFGFSVQDFTSSFADGRALCYIFSYYHPLLLPQDAIQCSEPTLTSTSLLSTQQKACSCKPVELKAVASHNLALFQSAASKIGLVSEMLQISFMEDGPLVCEQSMIIMLAFLYNQLIEGSPKSVESRTAVSWNVSWNLSLELRKDYLATTGCGSREDEFLTGTNDAHPIDGVTQNIAKDQQIRNQAAAVIQSAVRIWLKSIHVKTRHRNTTASSQEHVQEWSLMHSAVPLASEPFYKGLSREQACLIIQRAWRMHSNRKLKQLDQSNRLFSACKIQAWWRKCMVRQDFIVMKANSVRIQRYFRFHRETRRYRNFKESVVKVQALIRGISARRQYCRYKQAAVIIQSHWRLVLHRRSCFRQKQEAALKIQAYWQGFTERRSYLRKKAATILLQRSWKTLLASRFLMNKWHVSAITLQSQWRRYISRKNFLMVRDAAILIQTNWKEFRTRTIAKEKEQAAVLMIQYHWIKYRQVKHAAVLKIQSHWRKFREMRSYARKRALIITLQRNWRDIRTSRLYLNRLVVSAIRIQSHWRRSRSRKSFLFKRDRAILIQRKWREFTASREKAAALMIQIQWKKFREEKKYARTKLAVVLIQSSVRGYLSRKKYVDFKMAIIKLQALFRGTRVRKTFNSLVRSVELIQSYWRKYLTRRERKQEYEKLQNAAIKLQSSWRRFSARRTFLAQQIAMIRIQSFVRGYLCRVQYCILKQNVTRMQAFIRRRIARAEYTKMKESAIKIQALYRGRIHHRRFNAYREAVRRIQAFTMGRRERLWFNMCKSSATLIQKHFRKHLYRRRLLRVGQLFSAMKIQYAWRYMRERKAAVLIQAHYRGWKQKRLYLLQINNRSMRALGEGANLTSSDQVHTEGLYMAVLMLQRWWRKRLNERRNAAATTIQKHVRCWLANRAFKSARRRIIHVQALWRGFQTRHKRDDLKEEFSDLRQRMQSTAANVDKKMRLEYRLTEALAALLSQKTVSGILHTCATIDLATQHSKLCCERLIEAGAITKLLQLIQMTNRSPPHEEILKHCLSILGNLARYPSFAPLVVNAPGSLNIIAEQMLRNNEEVLLRVLKLLQLISKVSGGPEAIRKNQAVMKRLHNMCQTLERKVEMETRFTP</sequence>
<dbReference type="GO" id="GO:0000278">
    <property type="term" value="P:mitotic cell cycle"/>
    <property type="evidence" value="ECO:0007669"/>
    <property type="project" value="TreeGrafter"/>
</dbReference>
<evidence type="ECO:0000256" key="5">
    <source>
        <dbReference type="ARBA" id="ARBA00022860"/>
    </source>
</evidence>
<dbReference type="OMA" id="WWRAKLL"/>
<dbReference type="SMART" id="SM00185">
    <property type="entry name" value="ARM"/>
    <property type="match status" value="1"/>
</dbReference>
<name>A0A8T2RYJ7_CERRI</name>
<dbReference type="SMART" id="SM00015">
    <property type="entry name" value="IQ"/>
    <property type="match status" value="22"/>
</dbReference>
<feature type="domain" description="Calponin-homology (CH)" evidence="8">
    <location>
        <begin position="627"/>
        <end position="758"/>
    </location>
</feature>
<comment type="caution">
    <text evidence="9">The sequence shown here is derived from an EMBL/GenBank/DDBJ whole genome shotgun (WGS) entry which is preliminary data.</text>
</comment>
<keyword evidence="10" id="KW-1185">Reference proteome</keyword>
<dbReference type="InterPro" id="IPR000225">
    <property type="entry name" value="Armadillo"/>
</dbReference>
<gene>
    <name evidence="9" type="ORF">KP509_23G023300</name>
</gene>
<dbReference type="InterPro" id="IPR011989">
    <property type="entry name" value="ARM-like"/>
</dbReference>
<feature type="region of interest" description="Disordered" evidence="7">
    <location>
        <begin position="220"/>
        <end position="240"/>
    </location>
</feature>
<evidence type="ECO:0000256" key="7">
    <source>
        <dbReference type="SAM" id="MobiDB-lite"/>
    </source>
</evidence>
<dbReference type="Gene3D" id="1.25.10.10">
    <property type="entry name" value="Leucine-rich Repeat Variant"/>
    <property type="match status" value="1"/>
</dbReference>
<keyword evidence="4" id="KW-0677">Repeat</keyword>
<dbReference type="SUPFAM" id="SSF52540">
    <property type="entry name" value="P-loop containing nucleoside triphosphate hydrolases"/>
    <property type="match status" value="4"/>
</dbReference>
<evidence type="ECO:0000256" key="1">
    <source>
        <dbReference type="ARBA" id="ARBA00004496"/>
    </source>
</evidence>
<evidence type="ECO:0000256" key="3">
    <source>
        <dbReference type="ARBA" id="ARBA00022528"/>
    </source>
</evidence>
<dbReference type="EMBL" id="CM035428">
    <property type="protein sequence ID" value="KAH7301392.1"/>
    <property type="molecule type" value="Genomic_DNA"/>
</dbReference>